<dbReference type="GO" id="GO:0004315">
    <property type="term" value="F:3-oxoacyl-[acyl-carrier-protein] synthase activity"/>
    <property type="evidence" value="ECO:0007669"/>
    <property type="project" value="InterPro"/>
</dbReference>
<dbReference type="PATRIC" id="fig|380242.3.peg.2849"/>
<dbReference type="InterPro" id="IPR020841">
    <property type="entry name" value="PKS_Beta-ketoAc_synthase_dom"/>
</dbReference>
<dbReference type="CDD" id="cd00834">
    <property type="entry name" value="KAS_I_II"/>
    <property type="match status" value="1"/>
</dbReference>
<proteinExistence type="inferred from homology"/>
<keyword evidence="2 3" id="KW-0808">Transferase</keyword>
<dbReference type="SMART" id="SM00825">
    <property type="entry name" value="PKS_KS"/>
    <property type="match status" value="1"/>
</dbReference>
<feature type="domain" description="Ketosynthase family 3 (KS3)" evidence="4">
    <location>
        <begin position="5"/>
        <end position="395"/>
    </location>
</feature>
<dbReference type="PROSITE" id="PS52004">
    <property type="entry name" value="KS3_2"/>
    <property type="match status" value="1"/>
</dbReference>
<comment type="similarity">
    <text evidence="1 3">Belongs to the thiolase-like superfamily. Beta-ketoacyl-ACP synthases family.</text>
</comment>
<accession>A0A0M2UT15</accession>
<dbReference type="InterPro" id="IPR016039">
    <property type="entry name" value="Thiolase-like"/>
</dbReference>
<evidence type="ECO:0000313" key="5">
    <source>
        <dbReference type="EMBL" id="KKO18992.1"/>
    </source>
</evidence>
<evidence type="ECO:0000256" key="2">
    <source>
        <dbReference type="ARBA" id="ARBA00022679"/>
    </source>
</evidence>
<dbReference type="InterPro" id="IPR014030">
    <property type="entry name" value="Ketoacyl_synth_N"/>
</dbReference>
<dbReference type="PANTHER" id="PTHR11712:SF336">
    <property type="entry name" value="3-OXOACYL-[ACYL-CARRIER-PROTEIN] SYNTHASE, MITOCHONDRIAL"/>
    <property type="match status" value="1"/>
</dbReference>
<evidence type="ECO:0000259" key="4">
    <source>
        <dbReference type="PROSITE" id="PS52004"/>
    </source>
</evidence>
<sequence>MKSLKDTVVVTGIGVITPLKPFREVDEFWNSLCSGEDAIKRMSLPLLDMDRKWLMAGIDQSRFPNSISPENKLQWIAEEALCMAMKDANLEEYGNAGLSLGTVLGNVLAKEKRLLENKKQQSKWDNEEESLSHITAYLAAQHNLSGPTITISTACTSGTDAIGIAARKIMTGKTSMMFAGGVDVLSDFAILGFHVLQALTEEKVRPFDKNRSGLALGEGAAFVVLESEKHAIHRQAKIYGKVMGYASRADANHLAGPHREGRGLADAINRAISEYALEPQEIDYINAHGTGTVYNDLMETKAIKKVFGKAAYDIPISSTKSMLGHSFGASGAIEAICCLLSMKNKVVPPTINFHEKDPECDLDYVPNVSRYHDVNTAISLSAGFGGQNAAILFGQA</sequence>
<organism evidence="5 6">
    <name type="scientific">Candidatus Brocadia fulgida</name>
    <dbReference type="NCBI Taxonomy" id="380242"/>
    <lineage>
        <taxon>Bacteria</taxon>
        <taxon>Pseudomonadati</taxon>
        <taxon>Planctomycetota</taxon>
        <taxon>Candidatus Brocadiia</taxon>
        <taxon>Candidatus Brocadiales</taxon>
        <taxon>Candidatus Brocadiaceae</taxon>
        <taxon>Candidatus Brocadia</taxon>
    </lineage>
</organism>
<dbReference type="GO" id="GO:0006633">
    <property type="term" value="P:fatty acid biosynthetic process"/>
    <property type="evidence" value="ECO:0007669"/>
    <property type="project" value="InterPro"/>
</dbReference>
<dbReference type="InterPro" id="IPR014031">
    <property type="entry name" value="Ketoacyl_synth_C"/>
</dbReference>
<dbReference type="Gene3D" id="3.40.47.10">
    <property type="match status" value="1"/>
</dbReference>
<gene>
    <name evidence="5" type="ORF">BROFUL_02286</name>
</gene>
<dbReference type="GO" id="GO:0005829">
    <property type="term" value="C:cytosol"/>
    <property type="evidence" value="ECO:0007669"/>
    <property type="project" value="TreeGrafter"/>
</dbReference>
<dbReference type="PROSITE" id="PS00606">
    <property type="entry name" value="KS3_1"/>
    <property type="match status" value="1"/>
</dbReference>
<dbReference type="Pfam" id="PF02801">
    <property type="entry name" value="Ketoacyl-synt_C"/>
    <property type="match status" value="1"/>
</dbReference>
<evidence type="ECO:0000256" key="3">
    <source>
        <dbReference type="RuleBase" id="RU003694"/>
    </source>
</evidence>
<dbReference type="SUPFAM" id="SSF53901">
    <property type="entry name" value="Thiolase-like"/>
    <property type="match status" value="2"/>
</dbReference>
<dbReference type="EMBL" id="LAQJ01000225">
    <property type="protein sequence ID" value="KKO18992.1"/>
    <property type="molecule type" value="Genomic_DNA"/>
</dbReference>
<protein>
    <submittedName>
        <fullName evidence="5">3-oxoacyl-(Acyl-carrier-protein) synthase</fullName>
    </submittedName>
</protein>
<dbReference type="InterPro" id="IPR018201">
    <property type="entry name" value="Ketoacyl_synth_AS"/>
</dbReference>
<keyword evidence="6" id="KW-1185">Reference proteome</keyword>
<dbReference type="Pfam" id="PF00109">
    <property type="entry name" value="ketoacyl-synt"/>
    <property type="match status" value="1"/>
</dbReference>
<dbReference type="AlphaFoldDB" id="A0A0M2UT15"/>
<name>A0A0M2UT15_9BACT</name>
<reference evidence="5 6" key="1">
    <citation type="journal article" date="2013" name="BMC Microbiol.">
        <title>Identification of the type II cytochrome c maturation pathway in anammox bacteria by comparative genomics.</title>
        <authorList>
            <person name="Ferousi C."/>
            <person name="Speth D.R."/>
            <person name="Reimann J."/>
            <person name="Op den Camp H.J."/>
            <person name="Allen J.W."/>
            <person name="Keltjens J.T."/>
            <person name="Jetten M.S."/>
        </authorList>
    </citation>
    <scope>NUCLEOTIDE SEQUENCE [LARGE SCALE GENOMIC DNA]</scope>
    <source>
        <strain evidence="5">RU1</strain>
    </source>
</reference>
<dbReference type="Proteomes" id="UP000034954">
    <property type="component" value="Unassembled WGS sequence"/>
</dbReference>
<comment type="caution">
    <text evidence="5">The sequence shown here is derived from an EMBL/GenBank/DDBJ whole genome shotgun (WGS) entry which is preliminary data.</text>
</comment>
<evidence type="ECO:0000256" key="1">
    <source>
        <dbReference type="ARBA" id="ARBA00008467"/>
    </source>
</evidence>
<dbReference type="PANTHER" id="PTHR11712">
    <property type="entry name" value="POLYKETIDE SYNTHASE-RELATED"/>
    <property type="match status" value="1"/>
</dbReference>
<evidence type="ECO:0000313" key="6">
    <source>
        <dbReference type="Proteomes" id="UP000034954"/>
    </source>
</evidence>
<dbReference type="FunFam" id="3.40.47.10:FF:000029">
    <property type="entry name" value="3-oxoacyl-[acyl-carrier-protein] synthase 1"/>
    <property type="match status" value="1"/>
</dbReference>
<dbReference type="InterPro" id="IPR000794">
    <property type="entry name" value="Beta-ketoacyl_synthase"/>
</dbReference>